<dbReference type="Proteomes" id="UP000004507">
    <property type="component" value="Unassembled WGS sequence"/>
</dbReference>
<name>A3V721_9RHOB</name>
<feature type="domain" description="HTH luxR-type" evidence="2">
    <location>
        <begin position="78"/>
        <end position="143"/>
    </location>
</feature>
<dbReference type="eggNOG" id="COG2197">
    <property type="taxonomic scope" value="Bacteria"/>
</dbReference>
<dbReference type="CDD" id="cd06170">
    <property type="entry name" value="LuxR_C_like"/>
    <property type="match status" value="1"/>
</dbReference>
<keyword evidence="1" id="KW-0472">Membrane</keyword>
<proteinExistence type="predicted"/>
<dbReference type="Gene3D" id="1.10.10.10">
    <property type="entry name" value="Winged helix-like DNA-binding domain superfamily/Winged helix DNA-binding domain"/>
    <property type="match status" value="1"/>
</dbReference>
<dbReference type="InterPro" id="IPR000792">
    <property type="entry name" value="Tscrpt_reg_LuxR_C"/>
</dbReference>
<dbReference type="STRING" id="314232.SKA53_08026"/>
<keyword evidence="1" id="KW-0812">Transmembrane</keyword>
<evidence type="ECO:0000256" key="1">
    <source>
        <dbReference type="SAM" id="Phobius"/>
    </source>
</evidence>
<dbReference type="InterPro" id="IPR036388">
    <property type="entry name" value="WH-like_DNA-bd_sf"/>
</dbReference>
<keyword evidence="1" id="KW-1133">Transmembrane helix</keyword>
<dbReference type="SUPFAM" id="SSF46894">
    <property type="entry name" value="C-terminal effector domain of the bipartite response regulators"/>
    <property type="match status" value="1"/>
</dbReference>
<reference evidence="3 4" key="1">
    <citation type="submission" date="2006-01" db="EMBL/GenBank/DDBJ databases">
        <authorList>
            <person name="Hagstrom A."/>
            <person name="Ferriera S."/>
            <person name="Johnson J."/>
            <person name="Kravitz S."/>
            <person name="Halpern A."/>
            <person name="Remington K."/>
            <person name="Beeson K."/>
            <person name="Tran B."/>
            <person name="Rogers Y.-H."/>
            <person name="Friedman R."/>
            <person name="Venter J.C."/>
        </authorList>
    </citation>
    <scope>NUCLEOTIDE SEQUENCE [LARGE SCALE GENOMIC DNA]</scope>
    <source>
        <strain evidence="3 4">SKA53</strain>
    </source>
</reference>
<evidence type="ECO:0000313" key="4">
    <source>
        <dbReference type="Proteomes" id="UP000004507"/>
    </source>
</evidence>
<feature type="transmembrane region" description="Helical" evidence="1">
    <location>
        <begin position="27"/>
        <end position="45"/>
    </location>
</feature>
<accession>A3V721</accession>
<dbReference type="Pfam" id="PF00196">
    <property type="entry name" value="GerE"/>
    <property type="match status" value="1"/>
</dbReference>
<dbReference type="GO" id="GO:0003677">
    <property type="term" value="F:DNA binding"/>
    <property type="evidence" value="ECO:0007669"/>
    <property type="project" value="InterPro"/>
</dbReference>
<comment type="caution">
    <text evidence="3">The sequence shown here is derived from an EMBL/GenBank/DDBJ whole genome shotgun (WGS) entry which is preliminary data.</text>
</comment>
<dbReference type="SMART" id="SM00421">
    <property type="entry name" value="HTH_LUXR"/>
    <property type="match status" value="1"/>
</dbReference>
<protein>
    <submittedName>
        <fullName evidence="3">Transcriptional regulator, LuxR family</fullName>
    </submittedName>
</protein>
<keyword evidence="4" id="KW-1185">Reference proteome</keyword>
<dbReference type="EMBL" id="AAMS01000006">
    <property type="protein sequence ID" value="EAQ06037.1"/>
    <property type="molecule type" value="Genomic_DNA"/>
</dbReference>
<dbReference type="HOGENOM" id="CLU_109818_1_1_5"/>
<evidence type="ECO:0000259" key="2">
    <source>
        <dbReference type="PROSITE" id="PS50043"/>
    </source>
</evidence>
<organism evidence="3 4">
    <name type="scientific">Yoonia vestfoldensis SKA53</name>
    <dbReference type="NCBI Taxonomy" id="314232"/>
    <lineage>
        <taxon>Bacteria</taxon>
        <taxon>Pseudomonadati</taxon>
        <taxon>Pseudomonadota</taxon>
        <taxon>Alphaproteobacteria</taxon>
        <taxon>Rhodobacterales</taxon>
        <taxon>Paracoccaceae</taxon>
        <taxon>Yoonia</taxon>
    </lineage>
</organism>
<gene>
    <name evidence="3" type="ORF">SKA53_08026</name>
</gene>
<evidence type="ECO:0000313" key="3">
    <source>
        <dbReference type="EMBL" id="EAQ06037.1"/>
    </source>
</evidence>
<dbReference type="InterPro" id="IPR016032">
    <property type="entry name" value="Sig_transdc_resp-reg_C-effctor"/>
</dbReference>
<sequence>MAFFGFDVVADVAMHLQAGMSYASAELVHLIFETVAVLGLGYAVITLRQYLRLLQVEAESSKETIHMLRGNFDEVLRDKFKEWSLTAAERDVTLLIIRGLSVADIAAARNTAQGTIKAQSTSIFRKIGVGSKTELMSVIIDEFLDTSYHDGLSAQ</sequence>
<dbReference type="AlphaFoldDB" id="A3V721"/>
<dbReference type="GO" id="GO:0006355">
    <property type="term" value="P:regulation of DNA-templated transcription"/>
    <property type="evidence" value="ECO:0007669"/>
    <property type="project" value="InterPro"/>
</dbReference>
<dbReference type="PROSITE" id="PS50043">
    <property type="entry name" value="HTH_LUXR_2"/>
    <property type="match status" value="1"/>
</dbReference>